<keyword evidence="2" id="KW-1185">Reference proteome</keyword>
<evidence type="ECO:0000313" key="1">
    <source>
        <dbReference type="EMBL" id="MCI25652.1"/>
    </source>
</evidence>
<organism evidence="1 2">
    <name type="scientific">Trifolium medium</name>
    <dbReference type="NCBI Taxonomy" id="97028"/>
    <lineage>
        <taxon>Eukaryota</taxon>
        <taxon>Viridiplantae</taxon>
        <taxon>Streptophyta</taxon>
        <taxon>Embryophyta</taxon>
        <taxon>Tracheophyta</taxon>
        <taxon>Spermatophyta</taxon>
        <taxon>Magnoliopsida</taxon>
        <taxon>eudicotyledons</taxon>
        <taxon>Gunneridae</taxon>
        <taxon>Pentapetalae</taxon>
        <taxon>rosids</taxon>
        <taxon>fabids</taxon>
        <taxon>Fabales</taxon>
        <taxon>Fabaceae</taxon>
        <taxon>Papilionoideae</taxon>
        <taxon>50 kb inversion clade</taxon>
        <taxon>NPAAA clade</taxon>
        <taxon>Hologalegina</taxon>
        <taxon>IRL clade</taxon>
        <taxon>Trifolieae</taxon>
        <taxon>Trifolium</taxon>
    </lineage>
</organism>
<proteinExistence type="predicted"/>
<dbReference type="AlphaFoldDB" id="A0A392QP62"/>
<protein>
    <submittedName>
        <fullName evidence="1">Uncharacterized protein</fullName>
    </submittedName>
</protein>
<name>A0A392QP62_9FABA</name>
<dbReference type="EMBL" id="LXQA010148488">
    <property type="protein sequence ID" value="MCI25652.1"/>
    <property type="molecule type" value="Genomic_DNA"/>
</dbReference>
<sequence>MSRETIYSCVNERDGGNVQVPIKVCQCSSAPSKIVNHLKVPKVLLKGDVDIPLALVGE</sequence>
<reference evidence="1 2" key="1">
    <citation type="journal article" date="2018" name="Front. Plant Sci.">
        <title>Red Clover (Trifolium pratense) and Zigzag Clover (T. medium) - A Picture of Genomic Similarities and Differences.</title>
        <authorList>
            <person name="Dluhosova J."/>
            <person name="Istvanek J."/>
            <person name="Nedelnik J."/>
            <person name="Repkova J."/>
        </authorList>
    </citation>
    <scope>NUCLEOTIDE SEQUENCE [LARGE SCALE GENOMIC DNA]</scope>
    <source>
        <strain evidence="2">cv. 10/8</strain>
        <tissue evidence="1">Leaf</tissue>
    </source>
</reference>
<evidence type="ECO:0000313" key="2">
    <source>
        <dbReference type="Proteomes" id="UP000265520"/>
    </source>
</evidence>
<dbReference type="Proteomes" id="UP000265520">
    <property type="component" value="Unassembled WGS sequence"/>
</dbReference>
<accession>A0A392QP62</accession>
<comment type="caution">
    <text evidence="1">The sequence shown here is derived from an EMBL/GenBank/DDBJ whole genome shotgun (WGS) entry which is preliminary data.</text>
</comment>
<feature type="non-terminal residue" evidence="1">
    <location>
        <position position="58"/>
    </location>
</feature>